<feature type="region of interest" description="Disordered" evidence="1">
    <location>
        <begin position="1"/>
        <end position="76"/>
    </location>
</feature>
<dbReference type="Proteomes" id="UP000037751">
    <property type="component" value="Unassembled WGS sequence"/>
</dbReference>
<feature type="region of interest" description="Disordered" evidence="1">
    <location>
        <begin position="275"/>
        <end position="301"/>
    </location>
</feature>
<accession>A0A0M8MSX6</accession>
<feature type="compositionally biased region" description="Acidic residues" evidence="1">
    <location>
        <begin position="46"/>
        <end position="55"/>
    </location>
</feature>
<dbReference type="AlphaFoldDB" id="A0A0M8MSX6"/>
<dbReference type="OrthoDB" id="20844at2759"/>
<keyword evidence="3" id="KW-1185">Reference proteome</keyword>
<name>A0A0M8MSX6_9BASI</name>
<evidence type="ECO:0000313" key="3">
    <source>
        <dbReference type="Proteomes" id="UP000037751"/>
    </source>
</evidence>
<dbReference type="InterPro" id="IPR007149">
    <property type="entry name" value="Leo1"/>
</dbReference>
<proteinExistence type="predicted"/>
<dbReference type="STRING" id="77020.A0A0M8MSX6"/>
<dbReference type="GO" id="GO:0006368">
    <property type="term" value="P:transcription elongation by RNA polymerase II"/>
    <property type="evidence" value="ECO:0007669"/>
    <property type="project" value="InterPro"/>
</dbReference>
<dbReference type="GO" id="GO:0016593">
    <property type="term" value="C:Cdc73/Paf1 complex"/>
    <property type="evidence" value="ECO:0007669"/>
    <property type="project" value="InterPro"/>
</dbReference>
<feature type="compositionally biased region" description="Basic and acidic residues" evidence="1">
    <location>
        <begin position="380"/>
        <end position="397"/>
    </location>
</feature>
<dbReference type="GeneID" id="28726988"/>
<evidence type="ECO:0000256" key="1">
    <source>
        <dbReference type="SAM" id="MobiDB-lite"/>
    </source>
</evidence>
<dbReference type="PANTHER" id="PTHR23146:SF0">
    <property type="entry name" value="RNA POLYMERASE-ASSOCIATED PROTEIN LEO1"/>
    <property type="match status" value="1"/>
</dbReference>
<dbReference type="Pfam" id="PF04004">
    <property type="entry name" value="Leo1"/>
    <property type="match status" value="1"/>
</dbReference>
<reference evidence="2 3" key="1">
    <citation type="submission" date="2015-07" db="EMBL/GenBank/DDBJ databases">
        <title>Draft Genome Sequence of Malassezia furfur CBS1878 and Malassezia pachydermatis CBS1879.</title>
        <authorList>
            <person name="Triana S."/>
            <person name="Ohm R."/>
            <person name="Gonzalez A."/>
            <person name="DeCock H."/>
            <person name="Restrepo S."/>
            <person name="Celis A."/>
        </authorList>
    </citation>
    <scope>NUCLEOTIDE SEQUENCE [LARGE SCALE GENOMIC DNA]</scope>
    <source>
        <strain evidence="2 3">CBS 1879</strain>
    </source>
</reference>
<dbReference type="PANTHER" id="PTHR23146">
    <property type="entry name" value="LEO1 PROTEIN"/>
    <property type="match status" value="1"/>
</dbReference>
<protein>
    <recommendedName>
        <fullName evidence="4">Rna polymerase-associated protein leo1</fullName>
    </recommendedName>
</protein>
<comment type="caution">
    <text evidence="2">The sequence shown here is derived from an EMBL/GenBank/DDBJ whole genome shotgun (WGS) entry which is preliminary data.</text>
</comment>
<feature type="compositionally biased region" description="Basic and acidic residues" evidence="1">
    <location>
        <begin position="275"/>
        <end position="291"/>
    </location>
</feature>
<feature type="region of interest" description="Disordered" evidence="1">
    <location>
        <begin position="330"/>
        <end position="397"/>
    </location>
</feature>
<gene>
    <name evidence="2" type="ORF">Malapachy_0597</name>
</gene>
<dbReference type="GO" id="GO:0032968">
    <property type="term" value="P:positive regulation of transcription elongation by RNA polymerase II"/>
    <property type="evidence" value="ECO:0007669"/>
    <property type="project" value="TreeGrafter"/>
</dbReference>
<feature type="region of interest" description="Disordered" evidence="1">
    <location>
        <begin position="126"/>
        <end position="151"/>
    </location>
</feature>
<organism evidence="2 3">
    <name type="scientific">Malassezia pachydermatis</name>
    <dbReference type="NCBI Taxonomy" id="77020"/>
    <lineage>
        <taxon>Eukaryota</taxon>
        <taxon>Fungi</taxon>
        <taxon>Dikarya</taxon>
        <taxon>Basidiomycota</taxon>
        <taxon>Ustilaginomycotina</taxon>
        <taxon>Malasseziomycetes</taxon>
        <taxon>Malasseziales</taxon>
        <taxon>Malasseziaceae</taxon>
        <taxon>Malassezia</taxon>
    </lineage>
</organism>
<feature type="compositionally biased region" description="Basic and acidic residues" evidence="1">
    <location>
        <begin position="141"/>
        <end position="151"/>
    </location>
</feature>
<dbReference type="EMBL" id="LGAV01000008">
    <property type="protein sequence ID" value="KOS12981.1"/>
    <property type="molecule type" value="Genomic_DNA"/>
</dbReference>
<dbReference type="VEuPathDB" id="FungiDB:Malapachy_0597"/>
<evidence type="ECO:0000313" key="2">
    <source>
        <dbReference type="EMBL" id="KOS12981.1"/>
    </source>
</evidence>
<dbReference type="GO" id="GO:1990269">
    <property type="term" value="F:RNA polymerase II C-terminal domain phosphoserine binding"/>
    <property type="evidence" value="ECO:0007669"/>
    <property type="project" value="TreeGrafter"/>
</dbReference>
<feature type="compositionally biased region" description="Acidic residues" evidence="1">
    <location>
        <begin position="333"/>
        <end position="379"/>
    </location>
</feature>
<dbReference type="RefSeq" id="XP_017990613.1">
    <property type="nucleotide sequence ID" value="XM_018135113.1"/>
</dbReference>
<evidence type="ECO:0008006" key="4">
    <source>
        <dbReference type="Google" id="ProtNLM"/>
    </source>
</evidence>
<sequence>MSAASETEARSPASQGADDLFDEEENDVHTASQPLRFGSRQRAADSDSDANDNDEEGRGRPDHEDDIDDGAAAEKEALEYFEDGEAPEAPTVQEQTAWMALPQVPVRRTKETVLARLPNFVRYSDQPFDPETWNEQEEESQLGHDQEIGDKDARSVLRTMSTVRWRWRPVGSSKTPESNARIVRWSDGTESLQLGTEFLDVTPHTEPNVHGVPLTYLYVPHPYEGLLEAECAVRKSLTFKPSLHSETHAKIASAIRHQRSARVVATSETFGALDPEKEKERIERQLKESEKRKHRERMRKLRESTDYDGDLDLGMRRHGTRRRLNRHHVTDWSGDEDDDVGGAVNDYDDDDGFIVNDEDEEGDDAMEEEAADASEDDVERADRDIEEHERKRREEHQ</sequence>